<dbReference type="GO" id="GO:0006402">
    <property type="term" value="P:mRNA catabolic process"/>
    <property type="evidence" value="ECO:0007669"/>
    <property type="project" value="UniProtKB-UniRule"/>
</dbReference>
<evidence type="ECO:0000256" key="2">
    <source>
        <dbReference type="ARBA" id="ARBA00022722"/>
    </source>
</evidence>
<evidence type="ECO:0000256" key="9">
    <source>
        <dbReference type="SAM" id="MobiDB-lite"/>
    </source>
</evidence>
<dbReference type="AlphaFoldDB" id="A0A1H7FP86"/>
<dbReference type="EMBL" id="FOAN01000001">
    <property type="protein sequence ID" value="SEK27778.1"/>
    <property type="molecule type" value="Genomic_DNA"/>
</dbReference>
<feature type="region of interest" description="Disordered" evidence="9">
    <location>
        <begin position="903"/>
        <end position="925"/>
    </location>
</feature>
<dbReference type="GO" id="GO:0019843">
    <property type="term" value="F:rRNA binding"/>
    <property type="evidence" value="ECO:0007669"/>
    <property type="project" value="UniProtKB-KW"/>
</dbReference>
<evidence type="ECO:0000256" key="7">
    <source>
        <dbReference type="ARBA" id="ARBA00022884"/>
    </source>
</evidence>
<keyword evidence="8" id="KW-0820">tRNA-binding</keyword>
<feature type="compositionally biased region" description="Basic residues" evidence="9">
    <location>
        <begin position="719"/>
        <end position="731"/>
    </location>
</feature>
<protein>
    <recommendedName>
        <fullName evidence="8">Ribonuclease E</fullName>
        <shortName evidence="8">RNase E</shortName>
        <ecNumber evidence="8">3.1.26.12</ecNumber>
    </recommendedName>
</protein>
<dbReference type="InterPro" id="IPR019307">
    <property type="entry name" value="RNA-bd_AU-1/RNase_E/G"/>
</dbReference>
<keyword evidence="3 8" id="KW-0479">Metal-binding</keyword>
<keyword evidence="8" id="KW-0699">rRNA-binding</keyword>
<dbReference type="HAMAP" id="MF_00970">
    <property type="entry name" value="RNase_E"/>
    <property type="match status" value="1"/>
</dbReference>
<keyword evidence="2 8" id="KW-0540">Nuclease</keyword>
<keyword evidence="8" id="KW-0862">Zinc</keyword>
<comment type="cofactor">
    <cofactor evidence="8">
        <name>Mg(2+)</name>
        <dbReference type="ChEBI" id="CHEBI:18420"/>
    </cofactor>
    <text evidence="8">Binds 1 Mg(2+) ion per subunit.</text>
</comment>
<keyword evidence="6 8" id="KW-0460">Magnesium</keyword>
<comment type="subcellular location">
    <subcellularLocation>
        <location evidence="8">Cytoplasm</location>
    </subcellularLocation>
    <subcellularLocation>
        <location evidence="8">Cell inner membrane</location>
        <topology evidence="8">Peripheral membrane protein</topology>
        <orientation evidence="8">Cytoplasmic side</orientation>
    </subcellularLocation>
</comment>
<keyword evidence="1 8" id="KW-0963">Cytoplasm</keyword>
<dbReference type="Gene3D" id="3.40.1260.20">
    <property type="entry name" value="Ribonuclease E, catalytic domain"/>
    <property type="match status" value="1"/>
</dbReference>
<dbReference type="GO" id="GO:0009898">
    <property type="term" value="C:cytoplasmic side of plasma membrane"/>
    <property type="evidence" value="ECO:0007669"/>
    <property type="project" value="UniProtKB-UniRule"/>
</dbReference>
<evidence type="ECO:0000256" key="5">
    <source>
        <dbReference type="ARBA" id="ARBA00022801"/>
    </source>
</evidence>
<proteinExistence type="inferred from homology"/>
<feature type="region of interest" description="Disordered" evidence="9">
    <location>
        <begin position="193"/>
        <end position="245"/>
    </location>
</feature>
<sequence>MANKMLIDATHPEETRVVVSRGSRIEEFDFESASRKPLRGNIYLAKVTRVEPSLQAAFVEYGGNRHGFLAFSEIHPDYYQIPVADRQALLAEEARAEREEERDEEKRERRGRRGRRDRDNRPKRAAESGETVSAEVDAGAAQPEDLVETNGKEAAMVNEGAPAFGESFAPEIAESANEDAAENSAPLTFETTAEAPASEDGDEAAEARRPSQDDEDGEENSGDEAQEEPEQLGGGDALDDMPERPRNLRRQYKIQEVIKRRQIILVQVVKEERGNKGAALTTYLSLAGRYSVLMPNTGKGGGISRKITNAEDRKRLKEIAQELEVPEGMGIILRTAGASRTKPEIRRDYEYLMRMWESVRELTLGSVAPALVYEEGNLVKRSIRDLYNKDIDEVHVAGESAYREAKDFMRMLMPSHAKSVKPYREQTPLFAAFGVESQLDAMFSNTVTLKSGGYIVINQTEALVAIDINSGRSTREHNIEDTALKTNLEAAEEISRQLRLRDLAGLIVIDFIDMEENRNNRAVEKKLKECLKNDRARIQVGRISAFGLLEMSRQRIRTGVLESSSVPCPHCAGAGLVRSTPSIALQILRALEEALIKSASHNLEVRTRPEVALYVLNQKRAHLRDLEERFNITITVSADAALLGTRYFEVERGEFVGNENRVVPVSSMRAEAIIDEPEDEDIVEVEVEAEAEIESGAERETAAEPRAAAEGESQESRDGRRRRRRRRRRRGGERDGQDQQGAAEGDDQAESDEDDSGEDENTASAPVAATPEEEAPAVTEAPAAEPEADAKPKRARRGRAKKAEAETEAQSETAEAPKKAVKEAAKAVESAAESVAEPAEKPKRSRSRKKVVPISEDGVAAAPAEVAPAPEPATPEAVAAPAPEPVVEAAPAPRVVEEPVAVVLTPPDPDRPKRGGWWNKLAGRK</sequence>
<feature type="compositionally biased region" description="Basic and acidic residues" evidence="9">
    <location>
        <begin position="696"/>
        <end position="718"/>
    </location>
</feature>
<feature type="compositionally biased region" description="Acidic residues" evidence="9">
    <location>
        <begin position="213"/>
        <end position="230"/>
    </location>
</feature>
<dbReference type="Pfam" id="PF20833">
    <property type="entry name" value="RNase_E_G_Thio"/>
    <property type="match status" value="1"/>
</dbReference>
<keyword evidence="8" id="KW-0472">Membrane</keyword>
<feature type="compositionally biased region" description="Low complexity" evidence="9">
    <location>
        <begin position="859"/>
        <end position="880"/>
    </location>
</feature>
<comment type="similarity">
    <text evidence="8">Belongs to the RNase E/G family. RNase E subfamily.</text>
</comment>
<dbReference type="InterPro" id="IPR028878">
    <property type="entry name" value="RNase_E"/>
</dbReference>
<comment type="function">
    <text evidence="8">Endoribonuclease that plays a central role in RNA processing and decay. Required for the maturation of 5S and 16S rRNAs and the majority of tRNAs. Also involved in the degradation of most mRNAs.</text>
</comment>
<feature type="binding site" evidence="8">
    <location>
        <position position="510"/>
    </location>
    <ligand>
        <name>Mg(2+)</name>
        <dbReference type="ChEBI" id="CHEBI:18420"/>
        <note>catalytic</note>
    </ligand>
</feature>
<feature type="domain" description="RNA-binding protein AU-1/Ribonuclease E/G" evidence="10">
    <location>
        <begin position="285"/>
        <end position="555"/>
    </location>
</feature>
<feature type="region of interest" description="Disordered" evidence="9">
    <location>
        <begin position="95"/>
        <end position="143"/>
    </location>
</feature>
<dbReference type="EC" id="3.1.26.12" evidence="8"/>
<keyword evidence="8" id="KW-0997">Cell inner membrane</keyword>
<dbReference type="GO" id="GO:0005737">
    <property type="term" value="C:cytoplasm"/>
    <property type="evidence" value="ECO:0007669"/>
    <property type="project" value="UniProtKB-SubCell"/>
</dbReference>
<evidence type="ECO:0000313" key="12">
    <source>
        <dbReference type="EMBL" id="SEK27778.1"/>
    </source>
</evidence>
<dbReference type="GO" id="GO:0008033">
    <property type="term" value="P:tRNA processing"/>
    <property type="evidence" value="ECO:0007669"/>
    <property type="project" value="UniProtKB-UniRule"/>
</dbReference>
<comment type="subunit">
    <text evidence="8">Homotetramer formed by a dimer of dimers.</text>
</comment>
<dbReference type="PANTHER" id="PTHR30001">
    <property type="entry name" value="RIBONUCLEASE"/>
    <property type="match status" value="1"/>
</dbReference>
<dbReference type="InterPro" id="IPR048583">
    <property type="entry name" value="RNase_E_G_thioredoxin-like"/>
</dbReference>
<evidence type="ECO:0000256" key="8">
    <source>
        <dbReference type="HAMAP-Rule" id="MF_00970"/>
    </source>
</evidence>
<name>A0A1H7FP86_9HYPH</name>
<keyword evidence="7 8" id="KW-0694">RNA-binding</keyword>
<dbReference type="GO" id="GO:0008270">
    <property type="term" value="F:zinc ion binding"/>
    <property type="evidence" value="ECO:0007669"/>
    <property type="project" value="UniProtKB-UniRule"/>
</dbReference>
<evidence type="ECO:0000256" key="4">
    <source>
        <dbReference type="ARBA" id="ARBA00022759"/>
    </source>
</evidence>
<dbReference type="GO" id="GO:0000287">
    <property type="term" value="F:magnesium ion binding"/>
    <property type="evidence" value="ECO:0007669"/>
    <property type="project" value="UniProtKB-UniRule"/>
</dbReference>
<dbReference type="NCBIfam" id="TIGR00757">
    <property type="entry name" value="RNaseEG"/>
    <property type="match status" value="1"/>
</dbReference>
<feature type="compositionally biased region" description="Low complexity" evidence="9">
    <location>
        <begin position="827"/>
        <end position="837"/>
    </location>
</feature>
<dbReference type="PANTHER" id="PTHR30001:SF1">
    <property type="entry name" value="RIBONUCLEASE E_G-LIKE PROTEIN, CHLOROPLASTIC"/>
    <property type="match status" value="1"/>
</dbReference>
<feature type="compositionally biased region" description="Basic and acidic residues" evidence="9">
    <location>
        <begin position="116"/>
        <end position="127"/>
    </location>
</feature>
<feature type="binding site" evidence="8">
    <location>
        <position position="467"/>
    </location>
    <ligand>
        <name>Mg(2+)</name>
        <dbReference type="ChEBI" id="CHEBI:18420"/>
        <note>catalytic</note>
    </ligand>
</feature>
<dbReference type="Pfam" id="PF10150">
    <property type="entry name" value="RNase_E_G"/>
    <property type="match status" value="1"/>
</dbReference>
<dbReference type="GO" id="GO:0006364">
    <property type="term" value="P:rRNA processing"/>
    <property type="evidence" value="ECO:0007669"/>
    <property type="project" value="UniProtKB-UniRule"/>
</dbReference>
<dbReference type="STRING" id="1036779.SAMN04515666_101116"/>
<organism evidence="12 13">
    <name type="scientific">Bosea lupini</name>
    <dbReference type="NCBI Taxonomy" id="1036779"/>
    <lineage>
        <taxon>Bacteria</taxon>
        <taxon>Pseudomonadati</taxon>
        <taxon>Pseudomonadota</taxon>
        <taxon>Alphaproteobacteria</taxon>
        <taxon>Hyphomicrobiales</taxon>
        <taxon>Boseaceae</taxon>
        <taxon>Bosea</taxon>
    </lineage>
</organism>
<dbReference type="Proteomes" id="UP000199664">
    <property type="component" value="Unassembled WGS sequence"/>
</dbReference>
<feature type="region of interest" description="Required for zinc-mediated homotetramerization and catalytic activity" evidence="8">
    <location>
        <begin position="568"/>
        <end position="571"/>
    </location>
</feature>
<dbReference type="Gene3D" id="2.40.50.140">
    <property type="entry name" value="Nucleic acid-binding proteins"/>
    <property type="match status" value="2"/>
</dbReference>
<feature type="compositionally biased region" description="Acidic residues" evidence="9">
    <location>
        <begin position="744"/>
        <end position="761"/>
    </location>
</feature>
<keyword evidence="4 8" id="KW-0255">Endonuclease</keyword>
<feature type="compositionally biased region" description="Basic and acidic residues" evidence="9">
    <location>
        <begin position="95"/>
        <end position="108"/>
    </location>
</feature>
<keyword evidence="8" id="KW-1003">Cell membrane</keyword>
<dbReference type="GO" id="GO:0008995">
    <property type="term" value="F:ribonuclease E activity"/>
    <property type="evidence" value="ECO:0007669"/>
    <property type="project" value="UniProtKB-EC"/>
</dbReference>
<dbReference type="GO" id="GO:0000049">
    <property type="term" value="F:tRNA binding"/>
    <property type="evidence" value="ECO:0007669"/>
    <property type="project" value="UniProtKB-KW"/>
</dbReference>
<feature type="compositionally biased region" description="Basic and acidic residues" evidence="9">
    <location>
        <begin position="815"/>
        <end position="826"/>
    </location>
</feature>
<evidence type="ECO:0000256" key="1">
    <source>
        <dbReference type="ARBA" id="ARBA00022490"/>
    </source>
</evidence>
<evidence type="ECO:0000259" key="10">
    <source>
        <dbReference type="Pfam" id="PF10150"/>
    </source>
</evidence>
<comment type="cofactor">
    <cofactor evidence="8">
        <name>Zn(2+)</name>
        <dbReference type="ChEBI" id="CHEBI:29105"/>
    </cofactor>
    <text evidence="8">Binds 2 Zn(2+) ions per homotetramer.</text>
</comment>
<feature type="region of interest" description="Disordered" evidence="9">
    <location>
        <begin position="692"/>
        <end position="880"/>
    </location>
</feature>
<dbReference type="OrthoDB" id="9804278at2"/>
<comment type="catalytic activity">
    <reaction evidence="8">
        <text>Endonucleolytic cleavage of single-stranded RNA in A- and U-rich regions.</text>
        <dbReference type="EC" id="3.1.26.12"/>
    </reaction>
</comment>
<keyword evidence="8" id="KW-0819">tRNA processing</keyword>
<dbReference type="InterPro" id="IPR012340">
    <property type="entry name" value="NA-bd_OB-fold"/>
</dbReference>
<reference evidence="13" key="1">
    <citation type="submission" date="2016-10" db="EMBL/GenBank/DDBJ databases">
        <authorList>
            <person name="Varghese N."/>
            <person name="Submissions S."/>
        </authorList>
    </citation>
    <scope>NUCLEOTIDE SEQUENCE [LARGE SCALE GENOMIC DNA]</scope>
    <source>
        <strain evidence="13">LMG 26383,CCUG 61248,R- 45681</strain>
    </source>
</reference>
<dbReference type="SUPFAM" id="SSF50249">
    <property type="entry name" value="Nucleic acid-binding proteins"/>
    <property type="match status" value="1"/>
</dbReference>
<keyword evidence="5 8" id="KW-0378">Hydrolase</keyword>
<evidence type="ECO:0000313" key="13">
    <source>
        <dbReference type="Proteomes" id="UP000199664"/>
    </source>
</evidence>
<accession>A0A1H7FP86</accession>
<gene>
    <name evidence="8" type="primary">rne</name>
    <name evidence="12" type="ORF">SAMN04515666_101116</name>
</gene>
<dbReference type="RefSeq" id="WP_091828626.1">
    <property type="nucleotide sequence ID" value="NZ_FOAN01000001.1"/>
</dbReference>
<keyword evidence="8" id="KW-0698">rRNA processing</keyword>
<keyword evidence="13" id="KW-1185">Reference proteome</keyword>
<feature type="binding site" evidence="8">
    <location>
        <position position="571"/>
    </location>
    <ligand>
        <name>Zn(2+)</name>
        <dbReference type="ChEBI" id="CHEBI:29105"/>
        <note>ligand shared between dimeric partners</note>
    </ligand>
</feature>
<feature type="binding site" evidence="8">
    <location>
        <position position="568"/>
    </location>
    <ligand>
        <name>Zn(2+)</name>
        <dbReference type="ChEBI" id="CHEBI:29105"/>
        <note>ligand shared between dimeric partners</note>
    </ligand>
</feature>
<evidence type="ECO:0000256" key="6">
    <source>
        <dbReference type="ARBA" id="ARBA00022842"/>
    </source>
</evidence>
<feature type="compositionally biased region" description="Low complexity" evidence="9">
    <location>
        <begin position="765"/>
        <end position="785"/>
    </location>
</feature>
<evidence type="ECO:0000256" key="3">
    <source>
        <dbReference type="ARBA" id="ARBA00022723"/>
    </source>
</evidence>
<feature type="domain" description="RNase E/G thioredoxin-like" evidence="11">
    <location>
        <begin position="567"/>
        <end position="652"/>
    </location>
</feature>
<evidence type="ECO:0000259" key="11">
    <source>
        <dbReference type="Pfam" id="PF20833"/>
    </source>
</evidence>
<dbReference type="InterPro" id="IPR004659">
    <property type="entry name" value="RNase_E/G"/>
</dbReference>